<evidence type="ECO:0000256" key="6">
    <source>
        <dbReference type="ARBA" id="ARBA00029466"/>
    </source>
</evidence>
<name>A0ABU4VJU7_9ACTN</name>
<dbReference type="InterPro" id="IPR011335">
    <property type="entry name" value="Restrct_endonuc-II-like"/>
</dbReference>
<gene>
    <name evidence="8" type="ORF">SK069_10795</name>
</gene>
<comment type="caution">
    <text evidence="8">The sequence shown here is derived from an EMBL/GenBank/DDBJ whole genome shotgun (WGS) entry which is preliminary data.</text>
</comment>
<evidence type="ECO:0000256" key="4">
    <source>
        <dbReference type="ARBA" id="ARBA00022801"/>
    </source>
</evidence>
<dbReference type="NCBIfam" id="TIGR00632">
    <property type="entry name" value="vsr"/>
    <property type="match status" value="1"/>
</dbReference>
<evidence type="ECO:0000256" key="2">
    <source>
        <dbReference type="ARBA" id="ARBA00022759"/>
    </source>
</evidence>
<feature type="compositionally biased region" description="Low complexity" evidence="7">
    <location>
        <begin position="1"/>
        <end position="17"/>
    </location>
</feature>
<keyword evidence="4" id="KW-0378">Hydrolase</keyword>
<keyword evidence="5" id="KW-0234">DNA repair</keyword>
<dbReference type="Pfam" id="PF03852">
    <property type="entry name" value="Vsr"/>
    <property type="match status" value="1"/>
</dbReference>
<evidence type="ECO:0000313" key="9">
    <source>
        <dbReference type="Proteomes" id="UP001277761"/>
    </source>
</evidence>
<dbReference type="RefSeq" id="WP_319954238.1">
    <property type="nucleotide sequence ID" value="NZ_JAXAVX010000004.1"/>
</dbReference>
<keyword evidence="2 8" id="KW-0255">Endonuclease</keyword>
<dbReference type="GO" id="GO:0004519">
    <property type="term" value="F:endonuclease activity"/>
    <property type="evidence" value="ECO:0007669"/>
    <property type="project" value="UniProtKB-KW"/>
</dbReference>
<evidence type="ECO:0000256" key="7">
    <source>
        <dbReference type="SAM" id="MobiDB-lite"/>
    </source>
</evidence>
<dbReference type="Gene3D" id="3.40.960.10">
    <property type="entry name" value="VSR Endonuclease"/>
    <property type="match status" value="1"/>
</dbReference>
<evidence type="ECO:0000256" key="1">
    <source>
        <dbReference type="ARBA" id="ARBA00022722"/>
    </source>
</evidence>
<evidence type="ECO:0000256" key="5">
    <source>
        <dbReference type="ARBA" id="ARBA00023204"/>
    </source>
</evidence>
<keyword evidence="3" id="KW-0227">DNA damage</keyword>
<reference evidence="8 9" key="1">
    <citation type="submission" date="2023-11" db="EMBL/GenBank/DDBJ databases">
        <authorList>
            <person name="Xu M."/>
            <person name="Jiang T."/>
        </authorList>
    </citation>
    <scope>NUCLEOTIDE SEQUENCE [LARGE SCALE GENOMIC DNA]</scope>
    <source>
        <strain evidence="8 9">SD</strain>
    </source>
</reference>
<sequence length="145" mass="16244">MSRRSTPPASSSTARATMLANRAESSVERGVRSELHRRGLRFRKHLAPVPGLRCKPDILFTRHRLAVFVHGCFWHRCPVHGTSPKANGEWWRAKLDGNVERDRRNRAALEAAGWTVAEFWEHESPEAIADAVGNLIGRMSENPGG</sequence>
<keyword evidence="9" id="KW-1185">Reference proteome</keyword>
<dbReference type="CDD" id="cd00221">
    <property type="entry name" value="Vsr"/>
    <property type="match status" value="1"/>
</dbReference>
<dbReference type="SUPFAM" id="SSF52980">
    <property type="entry name" value="Restriction endonuclease-like"/>
    <property type="match status" value="1"/>
</dbReference>
<proteinExistence type="inferred from homology"/>
<dbReference type="EMBL" id="JAXAVX010000004">
    <property type="protein sequence ID" value="MDX8152083.1"/>
    <property type="molecule type" value="Genomic_DNA"/>
</dbReference>
<organism evidence="8 9">
    <name type="scientific">Patulibacter brassicae</name>
    <dbReference type="NCBI Taxonomy" id="1705717"/>
    <lineage>
        <taxon>Bacteria</taxon>
        <taxon>Bacillati</taxon>
        <taxon>Actinomycetota</taxon>
        <taxon>Thermoleophilia</taxon>
        <taxon>Solirubrobacterales</taxon>
        <taxon>Patulibacteraceae</taxon>
        <taxon>Patulibacter</taxon>
    </lineage>
</organism>
<dbReference type="Proteomes" id="UP001277761">
    <property type="component" value="Unassembled WGS sequence"/>
</dbReference>
<feature type="region of interest" description="Disordered" evidence="7">
    <location>
        <begin position="1"/>
        <end position="30"/>
    </location>
</feature>
<accession>A0ABU4VJU7</accession>
<evidence type="ECO:0000313" key="8">
    <source>
        <dbReference type="EMBL" id="MDX8152083.1"/>
    </source>
</evidence>
<evidence type="ECO:0000256" key="3">
    <source>
        <dbReference type="ARBA" id="ARBA00022763"/>
    </source>
</evidence>
<keyword evidence="1" id="KW-0540">Nuclease</keyword>
<comment type="similarity">
    <text evidence="6">Belongs to the Vsr family.</text>
</comment>
<protein>
    <submittedName>
        <fullName evidence="8">Very short patch repair endonuclease</fullName>
    </submittedName>
</protein>
<dbReference type="InterPro" id="IPR004603">
    <property type="entry name" value="DNA_mismatch_endonuc_vsr"/>
</dbReference>